<dbReference type="EMBL" id="VIIS01001591">
    <property type="protein sequence ID" value="KAF0295928.1"/>
    <property type="molecule type" value="Genomic_DNA"/>
</dbReference>
<gene>
    <name evidence="1" type="ORF">FJT64_006639</name>
</gene>
<sequence>MNSERKEMAFREMAELEAMVAQFKVEALKSVSPTEMIGFGMKDSHVYRQMFMESTKGLSAEVRTWIVILATAVKNRERIIMELNTKFTDKEWRMPVLNFYMNKTGTKNSDNLGPVKLLPVVNIPGCVPPITALAWKSIKAESERTYENFVNNQWVAQLYVDADVLEDQKAYEQHFWEHQVTKGGKNYGPGFQMRYWDTKSKDNYPLLNWDMTRYLPNNDGPYTKAQITTWLSLSGEADAAGGRP</sequence>
<name>A0A6A4W1J3_AMPAM</name>
<organism evidence="1 2">
    <name type="scientific">Amphibalanus amphitrite</name>
    <name type="common">Striped barnacle</name>
    <name type="synonym">Balanus amphitrite</name>
    <dbReference type="NCBI Taxonomy" id="1232801"/>
    <lineage>
        <taxon>Eukaryota</taxon>
        <taxon>Metazoa</taxon>
        <taxon>Ecdysozoa</taxon>
        <taxon>Arthropoda</taxon>
        <taxon>Crustacea</taxon>
        <taxon>Multicrustacea</taxon>
        <taxon>Cirripedia</taxon>
        <taxon>Thoracica</taxon>
        <taxon>Thoracicalcarea</taxon>
        <taxon>Balanomorpha</taxon>
        <taxon>Balanoidea</taxon>
        <taxon>Balanidae</taxon>
        <taxon>Amphibalaninae</taxon>
        <taxon>Amphibalanus</taxon>
    </lineage>
</organism>
<keyword evidence="2" id="KW-1185">Reference proteome</keyword>
<evidence type="ECO:0000313" key="1">
    <source>
        <dbReference type="EMBL" id="KAF0295928.1"/>
    </source>
</evidence>
<evidence type="ECO:0000313" key="2">
    <source>
        <dbReference type="Proteomes" id="UP000440578"/>
    </source>
</evidence>
<accession>A0A6A4W1J3</accession>
<protein>
    <submittedName>
        <fullName evidence="1">Uncharacterized protein</fullName>
    </submittedName>
</protein>
<dbReference type="Proteomes" id="UP000440578">
    <property type="component" value="Unassembled WGS sequence"/>
</dbReference>
<dbReference type="AlphaFoldDB" id="A0A6A4W1J3"/>
<reference evidence="1 2" key="1">
    <citation type="submission" date="2019-07" db="EMBL/GenBank/DDBJ databases">
        <title>Draft genome assembly of a fouling barnacle, Amphibalanus amphitrite (Darwin, 1854): The first reference genome for Thecostraca.</title>
        <authorList>
            <person name="Kim W."/>
        </authorList>
    </citation>
    <scope>NUCLEOTIDE SEQUENCE [LARGE SCALE GENOMIC DNA]</scope>
    <source>
        <strain evidence="1">SNU_AA5</strain>
        <tissue evidence="1">Soma without cirri and trophi</tissue>
    </source>
</reference>
<comment type="caution">
    <text evidence="1">The sequence shown here is derived from an EMBL/GenBank/DDBJ whole genome shotgun (WGS) entry which is preliminary data.</text>
</comment>
<proteinExistence type="predicted"/>